<dbReference type="SMART" id="SM00086">
    <property type="entry name" value="PAC"/>
    <property type="match status" value="2"/>
</dbReference>
<dbReference type="Gene3D" id="3.30.565.10">
    <property type="entry name" value="Histidine kinase-like ATPase, C-terminal domain"/>
    <property type="match status" value="1"/>
</dbReference>
<evidence type="ECO:0000259" key="8">
    <source>
        <dbReference type="PROSITE" id="PS50112"/>
    </source>
</evidence>
<dbReference type="SMART" id="SM00091">
    <property type="entry name" value="PAS"/>
    <property type="match status" value="2"/>
</dbReference>
<evidence type="ECO:0000256" key="6">
    <source>
        <dbReference type="ARBA" id="ARBA00022777"/>
    </source>
</evidence>
<reference evidence="10" key="2">
    <citation type="submission" date="2020-04" db="EMBL/GenBank/DDBJ databases">
        <authorList>
            <person name="Alexandrino P."/>
            <person name="Mendonca T."/>
            <person name="Guaman L."/>
            <person name="Cherix J."/>
            <person name="Lozano-Sakalauskas G."/>
            <person name="Fujita A."/>
            <person name="Filho E.R."/>
            <person name="Long P."/>
            <person name="Padilla G."/>
            <person name="Taciro M.K."/>
            <person name="Gomez J.G."/>
            <person name="Silva L.F."/>
            <person name="Torres M."/>
        </authorList>
    </citation>
    <scope>NUCLEOTIDE SEQUENCE</scope>
    <source>
        <strain evidence="10">LMG 19450</strain>
    </source>
</reference>
<dbReference type="FunFam" id="3.30.565.10:FF:000006">
    <property type="entry name" value="Sensor histidine kinase WalK"/>
    <property type="match status" value="1"/>
</dbReference>
<dbReference type="InterPro" id="IPR000014">
    <property type="entry name" value="PAS"/>
</dbReference>
<dbReference type="GO" id="GO:0000155">
    <property type="term" value="F:phosphorelay sensor kinase activity"/>
    <property type="evidence" value="ECO:0007669"/>
    <property type="project" value="InterPro"/>
</dbReference>
<dbReference type="InterPro" id="IPR004358">
    <property type="entry name" value="Sig_transdc_His_kin-like_C"/>
</dbReference>
<dbReference type="Proteomes" id="UP000030460">
    <property type="component" value="Unassembled WGS sequence"/>
</dbReference>
<dbReference type="SMART" id="SM00388">
    <property type="entry name" value="HisKA"/>
    <property type="match status" value="1"/>
</dbReference>
<evidence type="ECO:0000256" key="4">
    <source>
        <dbReference type="ARBA" id="ARBA00022553"/>
    </source>
</evidence>
<dbReference type="InterPro" id="IPR001610">
    <property type="entry name" value="PAC"/>
</dbReference>
<keyword evidence="6" id="KW-0418">Kinase</keyword>
<keyword evidence="11" id="KW-1185">Reference proteome</keyword>
<dbReference type="Pfam" id="PF00512">
    <property type="entry name" value="HisKA"/>
    <property type="match status" value="1"/>
</dbReference>
<evidence type="ECO:0000256" key="1">
    <source>
        <dbReference type="ARBA" id="ARBA00000085"/>
    </source>
</evidence>
<dbReference type="NCBIfam" id="TIGR00229">
    <property type="entry name" value="sensory_box"/>
    <property type="match status" value="2"/>
</dbReference>
<dbReference type="SUPFAM" id="SSF47384">
    <property type="entry name" value="Homodimeric domain of signal transducing histidine kinase"/>
    <property type="match status" value="1"/>
</dbReference>
<dbReference type="PROSITE" id="PS50113">
    <property type="entry name" value="PAC"/>
    <property type="match status" value="2"/>
</dbReference>
<keyword evidence="4" id="KW-0597">Phosphoprotein</keyword>
<dbReference type="PROSITE" id="PS50109">
    <property type="entry name" value="HIS_KIN"/>
    <property type="match status" value="1"/>
</dbReference>
<dbReference type="InterPro" id="IPR036890">
    <property type="entry name" value="HATPase_C_sf"/>
</dbReference>
<dbReference type="InterPro" id="IPR013767">
    <property type="entry name" value="PAS_fold"/>
</dbReference>
<dbReference type="Pfam" id="PF02518">
    <property type="entry name" value="HATPase_c"/>
    <property type="match status" value="1"/>
</dbReference>
<reference evidence="10" key="1">
    <citation type="journal article" date="2015" name="Genome Announc.">
        <title>Draft Genome Sequence of the Polyhydroxyalkanoate-Producing Bacterium Burkholderia sacchari LMG 19450 Isolated from Brazilian Sugarcane Plantation Soil.</title>
        <authorList>
            <person name="Alexandrino P.M."/>
            <person name="Mendonca T.T."/>
            <person name="Guaman Bautista L.P."/>
            <person name="Cherix J."/>
            <person name="Lozano-Sakalauskas G.C."/>
            <person name="Fujita A."/>
            <person name="Ramos Filho E."/>
            <person name="Long P."/>
            <person name="Padilla G."/>
            <person name="Taciro M.K."/>
            <person name="Gomez J.G."/>
            <person name="Silva L.F."/>
        </authorList>
    </citation>
    <scope>NUCLEOTIDE SEQUENCE</scope>
    <source>
        <strain evidence="10">LMG 19450</strain>
    </source>
</reference>
<dbReference type="SUPFAM" id="SSF55785">
    <property type="entry name" value="PYP-like sensor domain (PAS domain)"/>
    <property type="match status" value="2"/>
</dbReference>
<evidence type="ECO:0000259" key="7">
    <source>
        <dbReference type="PROSITE" id="PS50109"/>
    </source>
</evidence>
<dbReference type="PROSITE" id="PS50112">
    <property type="entry name" value="PAS"/>
    <property type="match status" value="2"/>
</dbReference>
<feature type="domain" description="PAS" evidence="8">
    <location>
        <begin position="17"/>
        <end position="86"/>
    </location>
</feature>
<dbReference type="PANTHER" id="PTHR43304">
    <property type="entry name" value="PHYTOCHROME-LIKE PROTEIN CPH1"/>
    <property type="match status" value="1"/>
</dbReference>
<dbReference type="EC" id="2.7.13.3" evidence="3"/>
<dbReference type="InterPro" id="IPR005467">
    <property type="entry name" value="His_kinase_dom"/>
</dbReference>
<evidence type="ECO:0000256" key="2">
    <source>
        <dbReference type="ARBA" id="ARBA00004429"/>
    </source>
</evidence>
<dbReference type="PANTHER" id="PTHR43304:SF1">
    <property type="entry name" value="PAC DOMAIN-CONTAINING PROTEIN"/>
    <property type="match status" value="1"/>
</dbReference>
<evidence type="ECO:0000256" key="3">
    <source>
        <dbReference type="ARBA" id="ARBA00012438"/>
    </source>
</evidence>
<gene>
    <name evidence="10" type="ORF">NH14_026875</name>
</gene>
<proteinExistence type="predicted"/>
<dbReference type="Gene3D" id="1.10.287.130">
    <property type="match status" value="1"/>
</dbReference>
<dbReference type="Gene3D" id="3.30.450.20">
    <property type="entry name" value="PAS domain"/>
    <property type="match status" value="2"/>
</dbReference>
<dbReference type="InterPro" id="IPR003594">
    <property type="entry name" value="HATPase_dom"/>
</dbReference>
<dbReference type="Pfam" id="PF13426">
    <property type="entry name" value="PAS_9"/>
    <property type="match status" value="1"/>
</dbReference>
<dbReference type="InterPro" id="IPR036097">
    <property type="entry name" value="HisK_dim/P_sf"/>
</dbReference>
<dbReference type="InterPro" id="IPR000700">
    <property type="entry name" value="PAS-assoc_C"/>
</dbReference>
<dbReference type="SUPFAM" id="SSF55874">
    <property type="entry name" value="ATPase domain of HSP90 chaperone/DNA topoisomerase II/histidine kinase"/>
    <property type="match status" value="1"/>
</dbReference>
<feature type="domain" description="Histidine kinase" evidence="7">
    <location>
        <begin position="283"/>
        <end position="497"/>
    </location>
</feature>
<evidence type="ECO:0000313" key="11">
    <source>
        <dbReference type="Proteomes" id="UP000030460"/>
    </source>
</evidence>
<comment type="caution">
    <text evidence="10">The sequence shown here is derived from an EMBL/GenBank/DDBJ whole genome shotgun (WGS) entry which is preliminary data.</text>
</comment>
<sequence>MDPEIELELNKPLSGLAHELFRQVVEAAPNAMVMADRDGHIILVNAQTEKLFGYSREELLGHCVDMLVPERFRAAHSGYRHTFYGDLSSRPMGVGRDLFARRKDGSEFPVEIGLNPVTTDEGVFVLAAVVDITERRRLDERFRQVVEAAPNAMVMVDHEGRIVLVNAQTEKLFGYAREDLFGKTIETLVPERFRSGHYEYRAAYFGDLKPRSMGTGRDLYGLRRDGSEFPVEIGLNPVRTSDEVFVLAAIVDITERKRAEQELVSRTEELARSNQDLEQFAYVASHDLQEPLRAVAGPLQLLQRRYQGQLDARADEFIGHAVDGAMRMQTLIDDLLAYSRVGRSGATPQLTECARALDQALKSLSVGLLESGATINRGELPTVVANPTQIVLLFQNLVGNALKFRRRDIPVRIDIEAVRDGKDWVISVRDNGIGIDPQYFDRIFLIFQRLHTRTEYPGTGIGLALCRRIVEQHGGRIWVESVPGSGTAFFFTLNAGTDAALQYHESNPRE</sequence>
<keyword evidence="5" id="KW-0808">Transferase</keyword>
<name>A0A8T6ZIP0_9BURK</name>
<evidence type="ECO:0000313" key="10">
    <source>
        <dbReference type="EMBL" id="NLP64711.1"/>
    </source>
</evidence>
<dbReference type="CDD" id="cd00130">
    <property type="entry name" value="PAS"/>
    <property type="match status" value="2"/>
</dbReference>
<comment type="catalytic activity">
    <reaction evidence="1">
        <text>ATP + protein L-histidine = ADP + protein N-phospho-L-histidine.</text>
        <dbReference type="EC" id="2.7.13.3"/>
    </reaction>
</comment>
<feature type="domain" description="PAC" evidence="9">
    <location>
        <begin position="215"/>
        <end position="265"/>
    </location>
</feature>
<dbReference type="InterPro" id="IPR035965">
    <property type="entry name" value="PAS-like_dom_sf"/>
</dbReference>
<accession>A0A8T6ZIP0</accession>
<dbReference type="InterPro" id="IPR003661">
    <property type="entry name" value="HisK_dim/P_dom"/>
</dbReference>
<protein>
    <recommendedName>
        <fullName evidence="3">histidine kinase</fullName>
        <ecNumber evidence="3">2.7.13.3</ecNumber>
    </recommendedName>
</protein>
<evidence type="ECO:0000256" key="5">
    <source>
        <dbReference type="ARBA" id="ARBA00022679"/>
    </source>
</evidence>
<feature type="domain" description="PAC" evidence="9">
    <location>
        <begin position="94"/>
        <end position="144"/>
    </location>
</feature>
<dbReference type="Pfam" id="PF00989">
    <property type="entry name" value="PAS"/>
    <property type="match status" value="1"/>
</dbReference>
<dbReference type="GO" id="GO:0006355">
    <property type="term" value="P:regulation of DNA-templated transcription"/>
    <property type="evidence" value="ECO:0007669"/>
    <property type="project" value="InterPro"/>
</dbReference>
<organism evidence="10 11">
    <name type="scientific">Paraburkholderia sacchari</name>
    <dbReference type="NCBI Taxonomy" id="159450"/>
    <lineage>
        <taxon>Bacteria</taxon>
        <taxon>Pseudomonadati</taxon>
        <taxon>Pseudomonadota</taxon>
        <taxon>Betaproteobacteria</taxon>
        <taxon>Burkholderiales</taxon>
        <taxon>Burkholderiaceae</taxon>
        <taxon>Paraburkholderia</taxon>
    </lineage>
</organism>
<dbReference type="CDD" id="cd00082">
    <property type="entry name" value="HisKA"/>
    <property type="match status" value="1"/>
</dbReference>
<evidence type="ECO:0000259" key="9">
    <source>
        <dbReference type="PROSITE" id="PS50113"/>
    </source>
</evidence>
<comment type="subcellular location">
    <subcellularLocation>
        <location evidence="2">Cell inner membrane</location>
        <topology evidence="2">Multi-pass membrane protein</topology>
    </subcellularLocation>
</comment>
<dbReference type="GO" id="GO:0005886">
    <property type="term" value="C:plasma membrane"/>
    <property type="evidence" value="ECO:0007669"/>
    <property type="project" value="UniProtKB-SubCell"/>
</dbReference>
<dbReference type="SMART" id="SM00387">
    <property type="entry name" value="HATPase_c"/>
    <property type="match status" value="1"/>
</dbReference>
<dbReference type="OrthoDB" id="9808408at2"/>
<dbReference type="AlphaFoldDB" id="A0A8T6ZIP0"/>
<dbReference type="InterPro" id="IPR052162">
    <property type="entry name" value="Sensor_kinase/Photoreceptor"/>
</dbReference>
<feature type="domain" description="PAS" evidence="8">
    <location>
        <begin position="138"/>
        <end position="191"/>
    </location>
</feature>
<dbReference type="PRINTS" id="PR00344">
    <property type="entry name" value="BCTRLSENSOR"/>
</dbReference>
<dbReference type="EMBL" id="JTDB02000009">
    <property type="protein sequence ID" value="NLP64711.1"/>
    <property type="molecule type" value="Genomic_DNA"/>
</dbReference>